<evidence type="ECO:0000313" key="2">
    <source>
        <dbReference type="Proteomes" id="UP000018840"/>
    </source>
</evidence>
<gene>
    <name evidence="1" type="ORF">Q612_NSC00078G0002</name>
</gene>
<sequence>MIEILTNFDDTPLEKIETLEFDIKNYNQYINMWNEYKNKGLIYHKSNFDDDTWHFVLGKINEFNLKF</sequence>
<dbReference type="EMBL" id="AZMC01000078">
    <property type="protein sequence ID" value="ETI89930.1"/>
    <property type="molecule type" value="Genomic_DNA"/>
</dbReference>
<dbReference type="RefSeq" id="WP_024047777.1">
    <property type="nucleotide sequence ID" value="NZ_AZMC01000078.1"/>
</dbReference>
<proteinExistence type="predicted"/>
<accession>W1U8W1</accession>
<protein>
    <submittedName>
        <fullName evidence="1">Uncharacterized protein</fullName>
    </submittedName>
</protein>
<organism evidence="1 2">
    <name type="scientific">Negativicoccus succinicivorans DORA_17_25</name>
    <dbReference type="NCBI Taxonomy" id="1403945"/>
    <lineage>
        <taxon>Bacteria</taxon>
        <taxon>Bacillati</taxon>
        <taxon>Bacillota</taxon>
        <taxon>Negativicutes</taxon>
        <taxon>Veillonellales</taxon>
        <taxon>Veillonellaceae</taxon>
        <taxon>Negativicoccus</taxon>
    </lineage>
</organism>
<evidence type="ECO:0000313" key="1">
    <source>
        <dbReference type="EMBL" id="ETI89930.1"/>
    </source>
</evidence>
<dbReference type="AlphaFoldDB" id="W1U8W1"/>
<comment type="caution">
    <text evidence="1">The sequence shown here is derived from an EMBL/GenBank/DDBJ whole genome shotgun (WGS) entry which is preliminary data.</text>
</comment>
<reference evidence="1 2" key="1">
    <citation type="submission" date="2013-12" db="EMBL/GenBank/DDBJ databases">
        <title>A Varibaculum cambriense genome reconstructed from a premature infant gut community with otherwise low bacterial novelty that shifts toward anaerobic metabolism during the third week of life.</title>
        <authorList>
            <person name="Brown C.T."/>
            <person name="Sharon I."/>
            <person name="Thomas B.C."/>
            <person name="Castelle C.J."/>
            <person name="Morowitz M.J."/>
            <person name="Banfield J.F."/>
        </authorList>
    </citation>
    <scope>NUCLEOTIDE SEQUENCE [LARGE SCALE GENOMIC DNA]</scope>
    <source>
        <strain evidence="2">DORA_17_25</strain>
    </source>
</reference>
<name>W1U8W1_9FIRM</name>
<dbReference type="Proteomes" id="UP000018840">
    <property type="component" value="Unassembled WGS sequence"/>
</dbReference>
<feature type="non-terminal residue" evidence="1">
    <location>
        <position position="67"/>
    </location>
</feature>